<accession>A0A164UDY9</accession>
<name>A0A164UDY9_9AGAM</name>
<dbReference type="AlphaFoldDB" id="A0A164UDY9"/>
<proteinExistence type="predicted"/>
<dbReference type="EMBL" id="KV419408">
    <property type="protein sequence ID" value="KZS93145.1"/>
    <property type="molecule type" value="Genomic_DNA"/>
</dbReference>
<evidence type="ECO:0000313" key="2">
    <source>
        <dbReference type="Proteomes" id="UP000076722"/>
    </source>
</evidence>
<keyword evidence="2" id="KW-1185">Reference proteome</keyword>
<reference evidence="1 2" key="1">
    <citation type="journal article" date="2016" name="Mol. Biol. Evol.">
        <title>Comparative Genomics of Early-Diverging Mushroom-Forming Fungi Provides Insights into the Origins of Lignocellulose Decay Capabilities.</title>
        <authorList>
            <person name="Nagy L.G."/>
            <person name="Riley R."/>
            <person name="Tritt A."/>
            <person name="Adam C."/>
            <person name="Daum C."/>
            <person name="Floudas D."/>
            <person name="Sun H."/>
            <person name="Yadav J.S."/>
            <person name="Pangilinan J."/>
            <person name="Larsson K.H."/>
            <person name="Matsuura K."/>
            <person name="Barry K."/>
            <person name="Labutti K."/>
            <person name="Kuo R."/>
            <person name="Ohm R.A."/>
            <person name="Bhattacharya S.S."/>
            <person name="Shirouzu T."/>
            <person name="Yoshinaga Y."/>
            <person name="Martin F.M."/>
            <person name="Grigoriev I.V."/>
            <person name="Hibbett D.S."/>
        </authorList>
    </citation>
    <scope>NUCLEOTIDE SEQUENCE [LARGE SCALE GENOMIC DNA]</scope>
    <source>
        <strain evidence="1 2">HHB9708</strain>
    </source>
</reference>
<dbReference type="PROSITE" id="PS51257">
    <property type="entry name" value="PROKAR_LIPOPROTEIN"/>
    <property type="match status" value="1"/>
</dbReference>
<sequence>MFKRHIRIVRSREVVATSPGSLGCTTMDVISNSTVSDQSTSTNLGHYIPDV</sequence>
<gene>
    <name evidence="1" type="ORF">SISNIDRAFT_455118</name>
</gene>
<protein>
    <submittedName>
        <fullName evidence="1">Uncharacterized protein</fullName>
    </submittedName>
</protein>
<evidence type="ECO:0000313" key="1">
    <source>
        <dbReference type="EMBL" id="KZS93145.1"/>
    </source>
</evidence>
<dbReference type="Proteomes" id="UP000076722">
    <property type="component" value="Unassembled WGS sequence"/>
</dbReference>
<organism evidence="1 2">
    <name type="scientific">Sistotremastrum niveocremeum HHB9708</name>
    <dbReference type="NCBI Taxonomy" id="1314777"/>
    <lineage>
        <taxon>Eukaryota</taxon>
        <taxon>Fungi</taxon>
        <taxon>Dikarya</taxon>
        <taxon>Basidiomycota</taxon>
        <taxon>Agaricomycotina</taxon>
        <taxon>Agaricomycetes</taxon>
        <taxon>Sistotremastrales</taxon>
        <taxon>Sistotremastraceae</taxon>
        <taxon>Sertulicium</taxon>
        <taxon>Sertulicium niveocremeum</taxon>
    </lineage>
</organism>